<reference evidence="1 2" key="1">
    <citation type="submission" date="2017-11" db="EMBL/GenBank/DDBJ databases">
        <title>Genomic Encyclopedia of Archaeal and Bacterial Type Strains, Phase II (KMG-II): From Individual Species to Whole Genera.</title>
        <authorList>
            <person name="Goeker M."/>
        </authorList>
    </citation>
    <scope>NUCLEOTIDE SEQUENCE [LARGE SCALE GENOMIC DNA]</scope>
    <source>
        <strain evidence="1 2">DSM 29128</strain>
    </source>
</reference>
<accession>A0A2M8W0I3</accession>
<dbReference type="Proteomes" id="UP000228531">
    <property type="component" value="Unassembled WGS sequence"/>
</dbReference>
<dbReference type="OrthoDB" id="7854136at2"/>
<keyword evidence="2" id="KW-1185">Reference proteome</keyword>
<evidence type="ECO:0000313" key="1">
    <source>
        <dbReference type="EMBL" id="PJI84415.1"/>
    </source>
</evidence>
<protein>
    <submittedName>
        <fullName evidence="1">Uncharacterized protein</fullName>
    </submittedName>
</protein>
<gene>
    <name evidence="1" type="ORF">BC777_3473</name>
</gene>
<sequence length="142" mass="15492">MLSVAPLHAPQPAPRPAQLLPGQWRGVLNALRVVALRCRVAARTDLFEACALIANTPGAAQDAYAQALFQCLREAITTKPVFFQPGTVELSFDEAWLVRALMAAAQNDGDSLTFLIRSRVAKIHQRHISFLINGIAAEFSKN</sequence>
<dbReference type="AlphaFoldDB" id="A0A2M8W0I3"/>
<proteinExistence type="predicted"/>
<organism evidence="1 2">
    <name type="scientific">Yoonia maricola</name>
    <dbReference type="NCBI Taxonomy" id="420999"/>
    <lineage>
        <taxon>Bacteria</taxon>
        <taxon>Pseudomonadati</taxon>
        <taxon>Pseudomonadota</taxon>
        <taxon>Alphaproteobacteria</taxon>
        <taxon>Rhodobacterales</taxon>
        <taxon>Paracoccaceae</taxon>
        <taxon>Yoonia</taxon>
    </lineage>
</organism>
<dbReference type="RefSeq" id="WP_100369418.1">
    <property type="nucleotide sequence ID" value="NZ_PGTY01000004.1"/>
</dbReference>
<comment type="caution">
    <text evidence="1">The sequence shown here is derived from an EMBL/GenBank/DDBJ whole genome shotgun (WGS) entry which is preliminary data.</text>
</comment>
<evidence type="ECO:0000313" key="2">
    <source>
        <dbReference type="Proteomes" id="UP000228531"/>
    </source>
</evidence>
<dbReference type="EMBL" id="PGTY01000004">
    <property type="protein sequence ID" value="PJI84415.1"/>
    <property type="molecule type" value="Genomic_DNA"/>
</dbReference>
<name>A0A2M8W0I3_9RHOB</name>